<keyword evidence="1" id="KW-0812">Transmembrane</keyword>
<dbReference type="RefSeq" id="WP_338250147.1">
    <property type="nucleotide sequence ID" value="NZ_BSRI01000001.1"/>
</dbReference>
<keyword evidence="1" id="KW-0472">Membrane</keyword>
<gene>
    <name evidence="2" type="ORF">KDH_24730</name>
</gene>
<dbReference type="Proteomes" id="UP001344906">
    <property type="component" value="Unassembled WGS sequence"/>
</dbReference>
<dbReference type="EMBL" id="BSRI01000001">
    <property type="protein sequence ID" value="GLV55629.1"/>
    <property type="molecule type" value="Genomic_DNA"/>
</dbReference>
<organism evidence="2 3">
    <name type="scientific">Dictyobacter halimunensis</name>
    <dbReference type="NCBI Taxonomy" id="3026934"/>
    <lineage>
        <taxon>Bacteria</taxon>
        <taxon>Bacillati</taxon>
        <taxon>Chloroflexota</taxon>
        <taxon>Ktedonobacteria</taxon>
        <taxon>Ktedonobacterales</taxon>
        <taxon>Dictyobacteraceae</taxon>
        <taxon>Dictyobacter</taxon>
    </lineage>
</organism>
<feature type="transmembrane region" description="Helical" evidence="1">
    <location>
        <begin position="53"/>
        <end position="72"/>
    </location>
</feature>
<evidence type="ECO:0000313" key="2">
    <source>
        <dbReference type="EMBL" id="GLV55629.1"/>
    </source>
</evidence>
<keyword evidence="1" id="KW-1133">Transmembrane helix</keyword>
<keyword evidence="3" id="KW-1185">Reference proteome</keyword>
<feature type="transmembrane region" description="Helical" evidence="1">
    <location>
        <begin position="12"/>
        <end position="33"/>
    </location>
</feature>
<sequence length="79" mass="8906">MFVDQLYYEWKLHWKPLLLAPVALMLACVLFALLQSSWKENVGRTCLGFAEVFLPPAAGVIAGAIIIISLWGRIKMSRE</sequence>
<evidence type="ECO:0000313" key="3">
    <source>
        <dbReference type="Proteomes" id="UP001344906"/>
    </source>
</evidence>
<reference evidence="2 3" key="1">
    <citation type="submission" date="2023-02" db="EMBL/GenBank/DDBJ databases">
        <title>Dictyobacter halimunensis sp. nov., a new member of the class Ktedonobacteria from forest soil in a geothermal area.</title>
        <authorList>
            <person name="Rachmania M.K."/>
            <person name="Ningsih F."/>
            <person name="Sakai Y."/>
            <person name="Yabe S."/>
            <person name="Yokota A."/>
            <person name="Sjamsuridzal W."/>
        </authorList>
    </citation>
    <scope>NUCLEOTIDE SEQUENCE [LARGE SCALE GENOMIC DNA]</scope>
    <source>
        <strain evidence="2 3">S3.2.2.5</strain>
    </source>
</reference>
<accession>A0ABQ6FN03</accession>
<protein>
    <submittedName>
        <fullName evidence="2">Uncharacterized protein</fullName>
    </submittedName>
</protein>
<evidence type="ECO:0000256" key="1">
    <source>
        <dbReference type="SAM" id="Phobius"/>
    </source>
</evidence>
<proteinExistence type="predicted"/>
<comment type="caution">
    <text evidence="2">The sequence shown here is derived from an EMBL/GenBank/DDBJ whole genome shotgun (WGS) entry which is preliminary data.</text>
</comment>
<name>A0ABQ6FN03_9CHLR</name>